<protein>
    <submittedName>
        <fullName evidence="1">Uncharacterized protein</fullName>
    </submittedName>
</protein>
<name>A0A1G9Y0U2_9ACTO</name>
<proteinExistence type="predicted"/>
<dbReference type="EMBL" id="FNHU01000011">
    <property type="protein sequence ID" value="SDN02729.1"/>
    <property type="molecule type" value="Genomic_DNA"/>
</dbReference>
<accession>A0A1G9Y0U2</accession>
<evidence type="ECO:0000313" key="1">
    <source>
        <dbReference type="EMBL" id="SDN02729.1"/>
    </source>
</evidence>
<dbReference type="Proteomes" id="UP000199671">
    <property type="component" value="Unassembled WGS sequence"/>
</dbReference>
<dbReference type="RefSeq" id="WP_092611469.1">
    <property type="nucleotide sequence ID" value="NZ_FNHU01000011.1"/>
</dbReference>
<evidence type="ECO:0000313" key="2">
    <source>
        <dbReference type="Proteomes" id="UP000199671"/>
    </source>
</evidence>
<dbReference type="AlphaFoldDB" id="A0A1G9Y0U2"/>
<organism evidence="1 2">
    <name type="scientific">Actinomyces ruminicola</name>
    <dbReference type="NCBI Taxonomy" id="332524"/>
    <lineage>
        <taxon>Bacteria</taxon>
        <taxon>Bacillati</taxon>
        <taxon>Actinomycetota</taxon>
        <taxon>Actinomycetes</taxon>
        <taxon>Actinomycetales</taxon>
        <taxon>Actinomycetaceae</taxon>
        <taxon>Actinomyces</taxon>
    </lineage>
</organism>
<reference evidence="1 2" key="1">
    <citation type="submission" date="2016-10" db="EMBL/GenBank/DDBJ databases">
        <authorList>
            <person name="de Groot N.N."/>
        </authorList>
    </citation>
    <scope>NUCLEOTIDE SEQUENCE [LARGE SCALE GENOMIC DNA]</scope>
    <source>
        <strain evidence="1 2">KPR-7B</strain>
    </source>
</reference>
<sequence>MEEFTRESIIALLKELNTLLEEHGLSPNWLSDGVTDLGFDFSADADPRTIEAQIQQRVGRYYRVDGRTELFVKDIAAEL</sequence>
<gene>
    <name evidence="1" type="ORF">SAMN04487766_11113</name>
</gene>